<comment type="function">
    <text evidence="5">Involved in targeting and insertion of nascent membrane proteins into the cytoplasmic membrane. Binds directly to 7S RNA and mediates binding of the 54 kDa subunit of the SRP.</text>
</comment>
<dbReference type="GO" id="GO:0048500">
    <property type="term" value="C:signal recognition particle"/>
    <property type="evidence" value="ECO:0007669"/>
    <property type="project" value="UniProtKB-UniRule"/>
</dbReference>
<comment type="subcellular location">
    <subcellularLocation>
        <location evidence="1 5">Cytoplasm</location>
    </subcellularLocation>
</comment>
<dbReference type="Gene3D" id="3.30.56.30">
    <property type="entry name" value="Signal recognition particle, SRP19-like subunit"/>
    <property type="match status" value="1"/>
</dbReference>
<organism evidence="6">
    <name type="scientific">Ignisphaera aggregans</name>
    <dbReference type="NCBI Taxonomy" id="334771"/>
    <lineage>
        <taxon>Archaea</taxon>
        <taxon>Thermoproteota</taxon>
        <taxon>Thermoprotei</taxon>
        <taxon>Desulfurococcales</taxon>
        <taxon>Desulfurococcaceae</taxon>
        <taxon>Ignisphaera</taxon>
    </lineage>
</organism>
<keyword evidence="5" id="KW-0694">RNA-binding</keyword>
<comment type="subunit">
    <text evidence="5">Part of the signal recognition particle protein translocation system, which is composed of SRP and FtsY. Archaeal SRP consists of a 7S RNA molecule of 300 nucleotides and two protein subunits: SRP54 and SRP19.</text>
</comment>
<evidence type="ECO:0000256" key="3">
    <source>
        <dbReference type="ARBA" id="ARBA00023135"/>
    </source>
</evidence>
<dbReference type="InterPro" id="IPR036521">
    <property type="entry name" value="SRP19-like_sf"/>
</dbReference>
<gene>
    <name evidence="5" type="primary">srp19</name>
    <name evidence="7" type="ORF">ENL47_05000</name>
    <name evidence="6" type="ORF">ENM84_01905</name>
</gene>
<evidence type="ECO:0000313" key="6">
    <source>
        <dbReference type="EMBL" id="HHP81400.1"/>
    </source>
</evidence>
<evidence type="ECO:0000256" key="5">
    <source>
        <dbReference type="HAMAP-Rule" id="MF_00305"/>
    </source>
</evidence>
<dbReference type="GO" id="GO:0006617">
    <property type="term" value="P:SRP-dependent cotranslational protein targeting to membrane, signal sequence recognition"/>
    <property type="evidence" value="ECO:0007669"/>
    <property type="project" value="TreeGrafter"/>
</dbReference>
<protein>
    <recommendedName>
        <fullName evidence="5">Signal recognition particle 19 kDa protein</fullName>
        <shortName evidence="5">SRP19</shortName>
    </recommendedName>
</protein>
<dbReference type="InterPro" id="IPR022938">
    <property type="entry name" value="SRP19_arc-type"/>
</dbReference>
<keyword evidence="3 5" id="KW-0733">Signal recognition particle</keyword>
<name>A0A7C5TGY6_9CREN</name>
<evidence type="ECO:0000256" key="1">
    <source>
        <dbReference type="ARBA" id="ARBA00004496"/>
    </source>
</evidence>
<comment type="similarity">
    <text evidence="5">Belongs to the SRP19 family.</text>
</comment>
<keyword evidence="2 5" id="KW-0963">Cytoplasm</keyword>
<dbReference type="EMBL" id="DRUB01000092">
    <property type="protein sequence ID" value="HHR96165.1"/>
    <property type="molecule type" value="Genomic_DNA"/>
</dbReference>
<dbReference type="SUPFAM" id="SSF69695">
    <property type="entry name" value="SRP19"/>
    <property type="match status" value="1"/>
</dbReference>
<dbReference type="AlphaFoldDB" id="A0A7C5TGY6"/>
<comment type="caution">
    <text evidence="6">The sequence shown here is derived from an EMBL/GenBank/DDBJ whole genome shotgun (WGS) entry which is preliminary data.</text>
</comment>
<dbReference type="InterPro" id="IPR002778">
    <property type="entry name" value="Signal_recog_particle_SRP19"/>
</dbReference>
<dbReference type="PANTHER" id="PTHR17453:SF0">
    <property type="entry name" value="SIGNAL RECOGNITION PARTICLE 19 KDA PROTEIN"/>
    <property type="match status" value="1"/>
</dbReference>
<dbReference type="PANTHER" id="PTHR17453">
    <property type="entry name" value="SIGNAL RECOGNITION PARTICLE 19 KD PROTEIN"/>
    <property type="match status" value="1"/>
</dbReference>
<evidence type="ECO:0000313" key="7">
    <source>
        <dbReference type="EMBL" id="HHR96165.1"/>
    </source>
</evidence>
<dbReference type="GO" id="GO:0008312">
    <property type="term" value="F:7S RNA binding"/>
    <property type="evidence" value="ECO:0007669"/>
    <property type="project" value="UniProtKB-UniRule"/>
</dbReference>
<accession>A0A7C5TGY6</accession>
<reference evidence="6" key="1">
    <citation type="journal article" date="2020" name="mSystems">
        <title>Genome- and Community-Level Interaction Insights into Carbon Utilization and Element Cycling Functions of Hydrothermarchaeota in Hydrothermal Sediment.</title>
        <authorList>
            <person name="Zhou Z."/>
            <person name="Liu Y."/>
            <person name="Xu W."/>
            <person name="Pan J."/>
            <person name="Luo Z.H."/>
            <person name="Li M."/>
        </authorList>
    </citation>
    <scope>NUCLEOTIDE SEQUENCE [LARGE SCALE GENOMIC DNA]</scope>
    <source>
        <strain evidence="7">SpSt-1</strain>
        <strain evidence="6">SpSt-1121</strain>
    </source>
</reference>
<dbReference type="EMBL" id="DRZI01000072">
    <property type="protein sequence ID" value="HHP81400.1"/>
    <property type="molecule type" value="Genomic_DNA"/>
</dbReference>
<evidence type="ECO:0000256" key="2">
    <source>
        <dbReference type="ARBA" id="ARBA00022490"/>
    </source>
</evidence>
<keyword evidence="4 5" id="KW-0687">Ribonucleoprotein</keyword>
<dbReference type="HAMAP" id="MF_00305">
    <property type="entry name" value="SRP19"/>
    <property type="match status" value="1"/>
</dbReference>
<proteinExistence type="inferred from homology"/>
<dbReference type="Pfam" id="PF01922">
    <property type="entry name" value="SRP19"/>
    <property type="match status" value="1"/>
</dbReference>
<sequence>MSKVYRVWIHYFDCATSRGFGRKVSRNLCVDRPSIEKILDVCRALNLKCQYIEGKKHPKHWFRYTGLISIEFNGRKSELVKLIAKNLKEKR</sequence>
<evidence type="ECO:0000256" key="4">
    <source>
        <dbReference type="ARBA" id="ARBA00023274"/>
    </source>
</evidence>